<sequence length="148" mass="16838">MQTILKFNLPSFQVRIEDAQNGGGSVLQLRMLRLRGFNLIQYHHHRGQTQLNPNTINLQIRKPPIFARTTTLMADAPVAENKPMTPEENKEIEKESAPAKKKELPTPPEKPEAGDCCGSGCVRCVWDVYYEELEAYDQLLKEFNNSPN</sequence>
<dbReference type="EnsemblPlants" id="AUR62007639-RA">
    <property type="protein sequence ID" value="AUR62007639-RA:cds"/>
    <property type="gene ID" value="AUR62007639"/>
</dbReference>
<reference evidence="3" key="1">
    <citation type="journal article" date="2017" name="Nature">
        <title>The genome of Chenopodium quinoa.</title>
        <authorList>
            <person name="Jarvis D.E."/>
            <person name="Ho Y.S."/>
            <person name="Lightfoot D.J."/>
            <person name="Schmoeckel S.M."/>
            <person name="Li B."/>
            <person name="Borm T.J.A."/>
            <person name="Ohyanagi H."/>
            <person name="Mineta K."/>
            <person name="Michell C.T."/>
            <person name="Saber N."/>
            <person name="Kharbatia N.M."/>
            <person name="Rupper R.R."/>
            <person name="Sharp A.R."/>
            <person name="Dally N."/>
            <person name="Boughton B.A."/>
            <person name="Woo Y.H."/>
            <person name="Gao G."/>
            <person name="Schijlen E.G.W.M."/>
            <person name="Guo X."/>
            <person name="Momin A.A."/>
            <person name="Negrao S."/>
            <person name="Al-Babili S."/>
            <person name="Gehring C."/>
            <person name="Roessner U."/>
            <person name="Jung C."/>
            <person name="Murphy K."/>
            <person name="Arold S.T."/>
            <person name="Gojobori T."/>
            <person name="van der Linden C.G."/>
            <person name="van Loo E.N."/>
            <person name="Jellen E.N."/>
            <person name="Maughan P.J."/>
            <person name="Tester M."/>
        </authorList>
    </citation>
    <scope>NUCLEOTIDE SEQUENCE [LARGE SCALE GENOMIC DNA]</scope>
    <source>
        <strain evidence="3">cv. PI 614886</strain>
    </source>
</reference>
<gene>
    <name evidence="3" type="primary">LOC110685610</name>
</gene>
<dbReference type="InterPro" id="IPR019180">
    <property type="entry name" value="Oxidoreductase-like_N"/>
</dbReference>
<evidence type="ECO:0000313" key="3">
    <source>
        <dbReference type="EnsemblPlants" id="AUR62007639-RA:cds"/>
    </source>
</evidence>
<dbReference type="Gramene" id="AUR62007639-RA">
    <property type="protein sequence ID" value="AUR62007639-RA:cds"/>
    <property type="gene ID" value="AUR62007639"/>
</dbReference>
<dbReference type="AlphaFoldDB" id="A0A803L700"/>
<evidence type="ECO:0000259" key="2">
    <source>
        <dbReference type="Pfam" id="PF09791"/>
    </source>
</evidence>
<name>A0A803L700_CHEQI</name>
<dbReference type="Proteomes" id="UP000596660">
    <property type="component" value="Unplaced"/>
</dbReference>
<dbReference type="InterPro" id="IPR039251">
    <property type="entry name" value="OXLD1"/>
</dbReference>
<reference evidence="3" key="2">
    <citation type="submission" date="2021-03" db="UniProtKB">
        <authorList>
            <consortium name="EnsemblPlants"/>
        </authorList>
    </citation>
    <scope>IDENTIFICATION</scope>
</reference>
<feature type="region of interest" description="Disordered" evidence="1">
    <location>
        <begin position="76"/>
        <end position="115"/>
    </location>
</feature>
<proteinExistence type="predicted"/>
<dbReference type="OrthoDB" id="1856718at2759"/>
<feature type="domain" description="Oxidoreductase-like" evidence="2">
    <location>
        <begin position="104"/>
        <end position="143"/>
    </location>
</feature>
<dbReference type="Pfam" id="PF09791">
    <property type="entry name" value="Oxidored-like"/>
    <property type="match status" value="1"/>
</dbReference>
<organism evidence="3 4">
    <name type="scientific">Chenopodium quinoa</name>
    <name type="common">Quinoa</name>
    <dbReference type="NCBI Taxonomy" id="63459"/>
    <lineage>
        <taxon>Eukaryota</taxon>
        <taxon>Viridiplantae</taxon>
        <taxon>Streptophyta</taxon>
        <taxon>Embryophyta</taxon>
        <taxon>Tracheophyta</taxon>
        <taxon>Spermatophyta</taxon>
        <taxon>Magnoliopsida</taxon>
        <taxon>eudicotyledons</taxon>
        <taxon>Gunneridae</taxon>
        <taxon>Pentapetalae</taxon>
        <taxon>Caryophyllales</taxon>
        <taxon>Chenopodiaceae</taxon>
        <taxon>Chenopodioideae</taxon>
        <taxon>Atripliceae</taxon>
        <taxon>Chenopodium</taxon>
    </lineage>
</organism>
<protein>
    <recommendedName>
        <fullName evidence="2">Oxidoreductase-like domain-containing protein</fullName>
    </recommendedName>
</protein>
<evidence type="ECO:0000256" key="1">
    <source>
        <dbReference type="SAM" id="MobiDB-lite"/>
    </source>
</evidence>
<dbReference type="GeneID" id="110685610"/>
<keyword evidence="4" id="KW-1185">Reference proteome</keyword>
<evidence type="ECO:0000313" key="4">
    <source>
        <dbReference type="Proteomes" id="UP000596660"/>
    </source>
</evidence>
<feature type="compositionally biased region" description="Basic and acidic residues" evidence="1">
    <location>
        <begin position="85"/>
        <end position="113"/>
    </location>
</feature>
<dbReference type="KEGG" id="cqi:110685610"/>
<dbReference type="RefSeq" id="XP_021717849.1">
    <property type="nucleotide sequence ID" value="XM_021862157.1"/>
</dbReference>
<dbReference type="PANTHER" id="PTHR21193">
    <property type="entry name" value="OXIDOREDUCTASE-LIKE DOMAIN-CONTAINING PROTEIN 1"/>
    <property type="match status" value="1"/>
</dbReference>
<accession>A0A803L700</accession>
<dbReference type="PANTHER" id="PTHR21193:SF3">
    <property type="entry name" value="OXIDOREDUCTASE-LIKE DOMAIN-CONTAINING PROTEIN 1"/>
    <property type="match status" value="1"/>
</dbReference>